<comment type="caution">
    <text evidence="3">The sequence shown here is derived from an EMBL/GenBank/DDBJ whole genome shotgun (WGS) entry which is preliminary data.</text>
</comment>
<evidence type="ECO:0000313" key="4">
    <source>
        <dbReference type="Proteomes" id="UP001480595"/>
    </source>
</evidence>
<reference evidence="3 4" key="1">
    <citation type="submission" date="2023-01" db="EMBL/GenBank/DDBJ databases">
        <title>Analysis of 21 Apiospora genomes using comparative genomics revels a genus with tremendous synthesis potential of carbohydrate active enzymes and secondary metabolites.</title>
        <authorList>
            <person name="Sorensen T."/>
        </authorList>
    </citation>
    <scope>NUCLEOTIDE SEQUENCE [LARGE SCALE GENOMIC DNA]</scope>
    <source>
        <strain evidence="3 4">CBS 135458</strain>
    </source>
</reference>
<protein>
    <recommendedName>
        <fullName evidence="2">Ecp2 effector protein-like domain-containing protein</fullName>
    </recommendedName>
</protein>
<dbReference type="Pfam" id="PF14856">
    <property type="entry name" value="Hce2"/>
    <property type="match status" value="1"/>
</dbReference>
<dbReference type="Proteomes" id="UP001480595">
    <property type="component" value="Unassembled WGS sequence"/>
</dbReference>
<dbReference type="EMBL" id="JAQQWL010000011">
    <property type="protein sequence ID" value="KAK8049639.1"/>
    <property type="molecule type" value="Genomic_DNA"/>
</dbReference>
<dbReference type="RefSeq" id="XP_066711888.1">
    <property type="nucleotide sequence ID" value="XM_066862778.1"/>
</dbReference>
<keyword evidence="1" id="KW-0732">Signal</keyword>
<sequence>MMMMLPLTRVFGLRALLSSAASATDILRGKQYEDYCTYTTWVGETSINSPLADDCIQLAKSYENAHSGIFLTSVGPDTFSQLGWHGTCAFGVRPVIKAGRKTNIWFGSTDIHDLVFDATMRFKNTRTGKIGASGVAHCGDTQVNWGVYHKT</sequence>
<evidence type="ECO:0000313" key="3">
    <source>
        <dbReference type="EMBL" id="KAK8049639.1"/>
    </source>
</evidence>
<dbReference type="GeneID" id="92095841"/>
<keyword evidence="4" id="KW-1185">Reference proteome</keyword>
<gene>
    <name evidence="3" type="ORF">PG994_011369</name>
</gene>
<organism evidence="3 4">
    <name type="scientific">Apiospora phragmitis</name>
    <dbReference type="NCBI Taxonomy" id="2905665"/>
    <lineage>
        <taxon>Eukaryota</taxon>
        <taxon>Fungi</taxon>
        <taxon>Dikarya</taxon>
        <taxon>Ascomycota</taxon>
        <taxon>Pezizomycotina</taxon>
        <taxon>Sordariomycetes</taxon>
        <taxon>Xylariomycetidae</taxon>
        <taxon>Amphisphaeriales</taxon>
        <taxon>Apiosporaceae</taxon>
        <taxon>Apiospora</taxon>
    </lineage>
</organism>
<dbReference type="InterPro" id="IPR029226">
    <property type="entry name" value="Ecp2-like"/>
</dbReference>
<feature type="chain" id="PRO_5047482500" description="Ecp2 effector protein-like domain-containing protein" evidence="1">
    <location>
        <begin position="24"/>
        <end position="151"/>
    </location>
</feature>
<name>A0ABR1TV98_9PEZI</name>
<feature type="domain" description="Ecp2 effector protein-like" evidence="2">
    <location>
        <begin position="35"/>
        <end position="138"/>
    </location>
</feature>
<proteinExistence type="predicted"/>
<evidence type="ECO:0000259" key="2">
    <source>
        <dbReference type="Pfam" id="PF14856"/>
    </source>
</evidence>
<feature type="signal peptide" evidence="1">
    <location>
        <begin position="1"/>
        <end position="23"/>
    </location>
</feature>
<accession>A0ABR1TV98</accession>
<evidence type="ECO:0000256" key="1">
    <source>
        <dbReference type="SAM" id="SignalP"/>
    </source>
</evidence>